<dbReference type="InterPro" id="IPR002044">
    <property type="entry name" value="CBM20"/>
</dbReference>
<dbReference type="Pfam" id="PF00686">
    <property type="entry name" value="CBM_20"/>
    <property type="match status" value="1"/>
</dbReference>
<reference evidence="4 5" key="1">
    <citation type="submission" date="2018-06" db="EMBL/GenBank/DDBJ databases">
        <title>Complete Genomes of Monosporascus.</title>
        <authorList>
            <person name="Robinson A.J."/>
            <person name="Natvig D.O."/>
        </authorList>
    </citation>
    <scope>NUCLEOTIDE SEQUENCE [LARGE SCALE GENOMIC DNA]</scope>
    <source>
        <strain evidence="4 5">CBS 110550</strain>
    </source>
</reference>
<evidence type="ECO:0000313" key="4">
    <source>
        <dbReference type="EMBL" id="RYP05221.1"/>
    </source>
</evidence>
<dbReference type="AlphaFoldDB" id="A0A4Q4TEL3"/>
<dbReference type="SUPFAM" id="SSF49452">
    <property type="entry name" value="Starch-binding domain-like"/>
    <property type="match status" value="1"/>
</dbReference>
<keyword evidence="2" id="KW-0624">Polysaccharide degradation</keyword>
<gene>
    <name evidence="4" type="ORF">DL764_003963</name>
</gene>
<dbReference type="GO" id="GO:0000272">
    <property type="term" value="P:polysaccharide catabolic process"/>
    <property type="evidence" value="ECO:0007669"/>
    <property type="project" value="UniProtKB-KW"/>
</dbReference>
<dbReference type="GO" id="GO:2001070">
    <property type="term" value="F:starch binding"/>
    <property type="evidence" value="ECO:0007669"/>
    <property type="project" value="InterPro"/>
</dbReference>
<dbReference type="EMBL" id="QJNU01000176">
    <property type="protein sequence ID" value="RYP05221.1"/>
    <property type="molecule type" value="Genomic_DNA"/>
</dbReference>
<keyword evidence="5" id="KW-1185">Reference proteome</keyword>
<evidence type="ECO:0000313" key="5">
    <source>
        <dbReference type="Proteomes" id="UP000293360"/>
    </source>
</evidence>
<comment type="caution">
    <text evidence="4">The sequence shown here is derived from an EMBL/GenBank/DDBJ whole genome shotgun (WGS) entry which is preliminary data.</text>
</comment>
<sequence length="381" mass="44114">MAISLFKQLLTKQSQMGTLDGSQDSSNLKVFHARGEVEIHVTFQGSVWGEWDDRYRGILQFAITFIQPKRILLQNAQVRFSFDCHQTEDECHKTDTCQRNSPDRRHRGLVKYCLPTQMYGHLTERRIEKNDEIQFSPNISLPSFGTFSLGSVTHIVATDHILKNHWSFESNPSPPLKYDEFGGHTDARFDWKENCDDREDYPRKICVGVVVENHKKDAFPLPLTLTVKAALRRYISPRKEKLEYNLSRGQEEIDLIRVADRWGEILSQNQPVKAVTFRVEIPADDNAIIKLMGERDLLSNWNSSQAICLHRLSNDGENTRWGGMIFAQVGEELVYKFIRVVENGTRFAFEAGDNHRHQVRDLHIHPPLAKPTWEMDLRQVE</sequence>
<organism evidence="4 5">
    <name type="scientific">Monosporascus ibericus</name>
    <dbReference type="NCBI Taxonomy" id="155417"/>
    <lineage>
        <taxon>Eukaryota</taxon>
        <taxon>Fungi</taxon>
        <taxon>Dikarya</taxon>
        <taxon>Ascomycota</taxon>
        <taxon>Pezizomycotina</taxon>
        <taxon>Sordariomycetes</taxon>
        <taxon>Xylariomycetidae</taxon>
        <taxon>Xylariales</taxon>
        <taxon>Xylariales incertae sedis</taxon>
        <taxon>Monosporascus</taxon>
    </lineage>
</organism>
<protein>
    <recommendedName>
        <fullName evidence="3">CBM20 domain-containing protein</fullName>
    </recommendedName>
</protein>
<dbReference type="Proteomes" id="UP000293360">
    <property type="component" value="Unassembled WGS sequence"/>
</dbReference>
<evidence type="ECO:0000256" key="2">
    <source>
        <dbReference type="ARBA" id="ARBA00023326"/>
    </source>
</evidence>
<name>A0A4Q4TEL3_9PEZI</name>
<dbReference type="InterPro" id="IPR013783">
    <property type="entry name" value="Ig-like_fold"/>
</dbReference>
<evidence type="ECO:0000259" key="3">
    <source>
        <dbReference type="Pfam" id="PF00686"/>
    </source>
</evidence>
<feature type="domain" description="CBM20" evidence="3">
    <location>
        <begin position="274"/>
        <end position="360"/>
    </location>
</feature>
<dbReference type="InterPro" id="IPR013784">
    <property type="entry name" value="Carb-bd-like_fold"/>
</dbReference>
<keyword evidence="1" id="KW-0119">Carbohydrate metabolism</keyword>
<evidence type="ECO:0000256" key="1">
    <source>
        <dbReference type="ARBA" id="ARBA00023277"/>
    </source>
</evidence>
<proteinExistence type="predicted"/>
<dbReference type="Gene3D" id="2.60.40.10">
    <property type="entry name" value="Immunoglobulins"/>
    <property type="match status" value="1"/>
</dbReference>
<accession>A0A4Q4TEL3</accession>